<dbReference type="GO" id="GO:0030246">
    <property type="term" value="F:carbohydrate binding"/>
    <property type="evidence" value="ECO:0007669"/>
    <property type="project" value="InterPro"/>
</dbReference>
<evidence type="ECO:0000313" key="1">
    <source>
        <dbReference type="EMBL" id="RVT39501.1"/>
    </source>
</evidence>
<dbReference type="AlphaFoldDB" id="A0A437J4F2"/>
<evidence type="ECO:0000313" key="2">
    <source>
        <dbReference type="Proteomes" id="UP000282977"/>
    </source>
</evidence>
<accession>A0A437J4F2</accession>
<dbReference type="SUPFAM" id="SSF74650">
    <property type="entry name" value="Galactose mutarotase-like"/>
    <property type="match status" value="1"/>
</dbReference>
<dbReference type="GO" id="GO:0005975">
    <property type="term" value="P:carbohydrate metabolic process"/>
    <property type="evidence" value="ECO:0007669"/>
    <property type="project" value="InterPro"/>
</dbReference>
<dbReference type="CDD" id="cd09021">
    <property type="entry name" value="Aldose_epim_Ec_YphB"/>
    <property type="match status" value="1"/>
</dbReference>
<keyword evidence="2" id="KW-1185">Reference proteome</keyword>
<reference evidence="1 2" key="1">
    <citation type="submission" date="2019-01" db="EMBL/GenBank/DDBJ databases">
        <authorList>
            <person name="Chen W.-M."/>
        </authorList>
    </citation>
    <scope>NUCLEOTIDE SEQUENCE [LARGE SCALE GENOMIC DNA]</scope>
    <source>
        <strain evidence="1 2">TLA-22</strain>
    </source>
</reference>
<dbReference type="InterPro" id="IPR008183">
    <property type="entry name" value="Aldose_1/G6P_1-epimerase"/>
</dbReference>
<protein>
    <submittedName>
        <fullName evidence="1">Aldose 1-epimerase</fullName>
    </submittedName>
</protein>
<proteinExistence type="predicted"/>
<dbReference type="GO" id="GO:0016853">
    <property type="term" value="F:isomerase activity"/>
    <property type="evidence" value="ECO:0007669"/>
    <property type="project" value="InterPro"/>
</dbReference>
<dbReference type="InterPro" id="IPR011013">
    <property type="entry name" value="Gal_mutarotase_sf_dom"/>
</dbReference>
<name>A0A437J4F2_9SPHN</name>
<gene>
    <name evidence="1" type="ORF">ENE74_15490</name>
</gene>
<dbReference type="OrthoDB" id="9796517at2"/>
<sequence>MASSGAEAVIAPGRGGALLRLQIDGRDVLRPAPCHATDPLEMACFPLVPYANRIAHGQFRFDGQNYRLPRNFGAHPHSLHGVGWTSHWSVEAATANCATLVHDHAGTADWPWAYRAVQIIRIYADSLAMTLSVRNCAGTPAPAGLGFHPYFTASKAMRLRFTAAGLWQSAAPDWLPLDHDRADALGNWSDGAPATGTTLIDNCYSGWSGIATLDDDNEQSVSLTAEGATWLHLYRPPDAHFVCLEPVSHMPDAINRTGGMPVLASGEERRLAMRIAVRPLSA</sequence>
<dbReference type="Proteomes" id="UP000282977">
    <property type="component" value="Unassembled WGS sequence"/>
</dbReference>
<dbReference type="EMBL" id="RZUL01000007">
    <property type="protein sequence ID" value="RVT39501.1"/>
    <property type="molecule type" value="Genomic_DNA"/>
</dbReference>
<dbReference type="Gene3D" id="2.70.98.10">
    <property type="match status" value="1"/>
</dbReference>
<organism evidence="1 2">
    <name type="scientific">Sphingobium algorifonticola</name>
    <dbReference type="NCBI Taxonomy" id="2008318"/>
    <lineage>
        <taxon>Bacteria</taxon>
        <taxon>Pseudomonadati</taxon>
        <taxon>Pseudomonadota</taxon>
        <taxon>Alphaproteobacteria</taxon>
        <taxon>Sphingomonadales</taxon>
        <taxon>Sphingomonadaceae</taxon>
        <taxon>Sphingobium</taxon>
    </lineage>
</organism>
<comment type="caution">
    <text evidence="1">The sequence shown here is derived from an EMBL/GenBank/DDBJ whole genome shotgun (WGS) entry which is preliminary data.</text>
</comment>
<dbReference type="InterPro" id="IPR014718">
    <property type="entry name" value="GH-type_carb-bd"/>
</dbReference>
<dbReference type="Pfam" id="PF01263">
    <property type="entry name" value="Aldose_epim"/>
    <property type="match status" value="1"/>
</dbReference>